<evidence type="ECO:0000313" key="2">
    <source>
        <dbReference type="Proteomes" id="UP000501669"/>
    </source>
</evidence>
<name>A0A7Z3C2L4_PSEFL</name>
<dbReference type="InterPro" id="IPR021427">
    <property type="entry name" value="DUF3077"/>
</dbReference>
<dbReference type="Pfam" id="PF11275">
    <property type="entry name" value="DUF3077"/>
    <property type="match status" value="1"/>
</dbReference>
<dbReference type="EMBL" id="CP027561">
    <property type="protein sequence ID" value="QJP94372.1"/>
    <property type="molecule type" value="Genomic_DNA"/>
</dbReference>
<dbReference type="AlphaFoldDB" id="A0A7Z3C2L4"/>
<dbReference type="RefSeq" id="WP_169429261.1">
    <property type="nucleotide sequence ID" value="NZ_CP027561.1"/>
</dbReference>
<proteinExistence type="predicted"/>
<evidence type="ECO:0000313" key="1">
    <source>
        <dbReference type="EMBL" id="QJP94372.1"/>
    </source>
</evidence>
<protein>
    <recommendedName>
        <fullName evidence="3">DUF3077 domain-containing protein</fullName>
    </recommendedName>
</protein>
<gene>
    <name evidence="1" type="ORF">C6Y56_07085</name>
</gene>
<reference evidence="1 2" key="1">
    <citation type="submission" date="2018-03" db="EMBL/GenBank/DDBJ databases">
        <title>Complete genome sequence of Pseudomonas fluorescens sp. G7.</title>
        <authorList>
            <person name="Gao C.-H."/>
            <person name="Li Z."/>
            <person name="Cai P."/>
        </authorList>
    </citation>
    <scope>NUCLEOTIDE SEQUENCE [LARGE SCALE GENOMIC DNA]</scope>
    <source>
        <strain evidence="1 2">G7</strain>
    </source>
</reference>
<organism evidence="1 2">
    <name type="scientific">Pseudomonas fluorescens</name>
    <dbReference type="NCBI Taxonomy" id="294"/>
    <lineage>
        <taxon>Bacteria</taxon>
        <taxon>Pseudomonadati</taxon>
        <taxon>Pseudomonadota</taxon>
        <taxon>Gammaproteobacteria</taxon>
        <taxon>Pseudomonadales</taxon>
        <taxon>Pseudomonadaceae</taxon>
        <taxon>Pseudomonas</taxon>
    </lineage>
</organism>
<evidence type="ECO:0008006" key="3">
    <source>
        <dbReference type="Google" id="ProtNLM"/>
    </source>
</evidence>
<sequence>MHDAPEEKTAGTTPFLYCSDNPLFHVSAGVPVGQALAQASDLLALAKALAEDAAFIRETDRYAWAAHFLTEMGKAVIDDVMKAVSPGLDREMGKAK</sequence>
<dbReference type="Proteomes" id="UP000501669">
    <property type="component" value="Chromosome"/>
</dbReference>
<accession>A0A7Z3C2L4</accession>